<accession>A0A1R2B910</accession>
<keyword evidence="1" id="KW-0812">Transmembrane</keyword>
<keyword evidence="3" id="KW-1185">Reference proteome</keyword>
<protein>
    <submittedName>
        <fullName evidence="2">Uncharacterized protein</fullName>
    </submittedName>
</protein>
<evidence type="ECO:0000256" key="1">
    <source>
        <dbReference type="SAM" id="Phobius"/>
    </source>
</evidence>
<dbReference type="AlphaFoldDB" id="A0A1R2B910"/>
<feature type="transmembrane region" description="Helical" evidence="1">
    <location>
        <begin position="59"/>
        <end position="80"/>
    </location>
</feature>
<comment type="caution">
    <text evidence="2">The sequence shown here is derived from an EMBL/GenBank/DDBJ whole genome shotgun (WGS) entry which is preliminary data.</text>
</comment>
<keyword evidence="1" id="KW-1133">Transmembrane helix</keyword>
<feature type="transmembrane region" description="Helical" evidence="1">
    <location>
        <begin position="34"/>
        <end position="52"/>
    </location>
</feature>
<evidence type="ECO:0000313" key="2">
    <source>
        <dbReference type="EMBL" id="OMJ73256.1"/>
    </source>
</evidence>
<feature type="transmembrane region" description="Helical" evidence="1">
    <location>
        <begin position="92"/>
        <end position="119"/>
    </location>
</feature>
<dbReference type="EMBL" id="MPUH01000835">
    <property type="protein sequence ID" value="OMJ73256.1"/>
    <property type="molecule type" value="Genomic_DNA"/>
</dbReference>
<gene>
    <name evidence="2" type="ORF">SteCoe_28097</name>
</gene>
<keyword evidence="1" id="KW-0472">Membrane</keyword>
<dbReference type="Proteomes" id="UP000187209">
    <property type="component" value="Unassembled WGS sequence"/>
</dbReference>
<sequence>MIGAMYFANDSTSATIYSDFEHFNKYQLMIGAEGYALAQAPIITFFILNFYFANNRKAIVLNIILSAVLIFLCFGGVIYMNTKSCIGYSTYWTANFMIFWVFDLITFQILYSFIFMLLLPKNYKILLEGAQTEETKKDQGVIVVHLDYDNTENAGGNSAINKNISNASFSLPENKDNLEEAKIESEALCVADFNEIDVNVAG</sequence>
<name>A0A1R2B910_9CILI</name>
<evidence type="ECO:0000313" key="3">
    <source>
        <dbReference type="Proteomes" id="UP000187209"/>
    </source>
</evidence>
<organism evidence="2 3">
    <name type="scientific">Stentor coeruleus</name>
    <dbReference type="NCBI Taxonomy" id="5963"/>
    <lineage>
        <taxon>Eukaryota</taxon>
        <taxon>Sar</taxon>
        <taxon>Alveolata</taxon>
        <taxon>Ciliophora</taxon>
        <taxon>Postciliodesmatophora</taxon>
        <taxon>Heterotrichea</taxon>
        <taxon>Heterotrichida</taxon>
        <taxon>Stentoridae</taxon>
        <taxon>Stentor</taxon>
    </lineage>
</organism>
<reference evidence="2 3" key="1">
    <citation type="submission" date="2016-11" db="EMBL/GenBank/DDBJ databases">
        <title>The macronuclear genome of Stentor coeruleus: a giant cell with tiny introns.</title>
        <authorList>
            <person name="Slabodnick M."/>
            <person name="Ruby J.G."/>
            <person name="Reiff S.B."/>
            <person name="Swart E.C."/>
            <person name="Gosai S."/>
            <person name="Prabakaran S."/>
            <person name="Witkowska E."/>
            <person name="Larue G.E."/>
            <person name="Fisher S."/>
            <person name="Freeman R.M."/>
            <person name="Gunawardena J."/>
            <person name="Chu W."/>
            <person name="Stover N.A."/>
            <person name="Gregory B.D."/>
            <person name="Nowacki M."/>
            <person name="Derisi J."/>
            <person name="Roy S.W."/>
            <person name="Marshall W.F."/>
            <person name="Sood P."/>
        </authorList>
    </citation>
    <scope>NUCLEOTIDE SEQUENCE [LARGE SCALE GENOMIC DNA]</scope>
    <source>
        <strain evidence="2">WM001</strain>
    </source>
</reference>
<proteinExistence type="predicted"/>